<dbReference type="Proteomes" id="UP000005239">
    <property type="component" value="Unassembled WGS sequence"/>
</dbReference>
<dbReference type="EnsemblMetazoa" id="PPA32224.1">
    <property type="protein sequence ID" value="PPA32224.1"/>
    <property type="gene ID" value="WBGene00205085"/>
</dbReference>
<proteinExistence type="predicted"/>
<keyword evidence="2" id="KW-1185">Reference proteome</keyword>
<accession>A0A8R1UIJ6</accession>
<organism evidence="1 2">
    <name type="scientific">Pristionchus pacificus</name>
    <name type="common">Parasitic nematode worm</name>
    <dbReference type="NCBI Taxonomy" id="54126"/>
    <lineage>
        <taxon>Eukaryota</taxon>
        <taxon>Metazoa</taxon>
        <taxon>Ecdysozoa</taxon>
        <taxon>Nematoda</taxon>
        <taxon>Chromadorea</taxon>
        <taxon>Rhabditida</taxon>
        <taxon>Rhabditina</taxon>
        <taxon>Diplogasteromorpha</taxon>
        <taxon>Diplogasteroidea</taxon>
        <taxon>Neodiplogasteridae</taxon>
        <taxon>Pristionchus</taxon>
    </lineage>
</organism>
<evidence type="ECO:0000313" key="1">
    <source>
        <dbReference type="EnsemblMetazoa" id="PPA32224.1"/>
    </source>
</evidence>
<dbReference type="AlphaFoldDB" id="A0A2A6CJA6"/>
<reference evidence="1" key="2">
    <citation type="submission" date="2022-06" db="UniProtKB">
        <authorList>
            <consortium name="EnsemblMetazoa"/>
        </authorList>
    </citation>
    <scope>IDENTIFICATION</scope>
    <source>
        <strain evidence="1">PS312</strain>
    </source>
</reference>
<protein>
    <submittedName>
        <fullName evidence="1">Uncharacterized protein</fullName>
    </submittedName>
</protein>
<evidence type="ECO:0000313" key="2">
    <source>
        <dbReference type="Proteomes" id="UP000005239"/>
    </source>
</evidence>
<accession>A0A2A6CJA6</accession>
<sequence>TNPGLKTNVKTATCDVTTKKWVFVNAAGPQFDQPRAENILGKPLMIACSDMNP</sequence>
<reference evidence="2" key="1">
    <citation type="journal article" date="2008" name="Nat. Genet.">
        <title>The Pristionchus pacificus genome provides a unique perspective on nematode lifestyle and parasitism.</title>
        <authorList>
            <person name="Dieterich C."/>
            <person name="Clifton S.W."/>
            <person name="Schuster L.N."/>
            <person name="Chinwalla A."/>
            <person name="Delehaunty K."/>
            <person name="Dinkelacker I."/>
            <person name="Fulton L."/>
            <person name="Fulton R."/>
            <person name="Godfrey J."/>
            <person name="Minx P."/>
            <person name="Mitreva M."/>
            <person name="Roeseler W."/>
            <person name="Tian H."/>
            <person name="Witte H."/>
            <person name="Yang S.P."/>
            <person name="Wilson R.K."/>
            <person name="Sommer R.J."/>
        </authorList>
    </citation>
    <scope>NUCLEOTIDE SEQUENCE [LARGE SCALE GENOMIC DNA]</scope>
    <source>
        <strain evidence="2">PS312</strain>
    </source>
</reference>
<gene>
    <name evidence="1" type="primary">WBGene00205085</name>
</gene>
<name>A0A2A6CJA6_PRIPA</name>